<keyword evidence="6 12" id="KW-0347">Helicase</keyword>
<dbReference type="PROSITE" id="PS50051">
    <property type="entry name" value="MCM_2"/>
    <property type="match status" value="1"/>
</dbReference>
<dbReference type="PANTHER" id="PTHR11630:SF42">
    <property type="entry name" value="DNA REPLICATION LICENSING FACTOR MCM5"/>
    <property type="match status" value="1"/>
</dbReference>
<sequence length="811" mass="90823">MQQNNDNVYVNEGNNEEGPSGEGIYANDDEEEELFINNFEEEELSLNKEESKKRFKAFVREFRRERSFIYREQLLKRWRLKEYQLEIELEDLNSYDMVLCAALRARPEFHIEQFESGAKEILRESILEEGGAAAYREVPVDDVELFNTWSGAQIQITLKSDTENGRQLRSLSSKTINKLIKICGIVTSATKVKNKAIRCIAVCSSCKHRMFFETPGPFQQPNIPKKCQGPGRINNEGKHISCTLQNPYLIIGDLCSFVDQQSLKLQERQEDVPTGEMPRSCTLVVDRNLVDLVAPGARISVLAISSLFESRLRGSNTKNNNIGLRTPYLKVLGIQSDDPNGINFRGNHSKLRFTPRDEERFIAYARRPDIHDVIARSIAPAISGDYTVDIKKAIASQLMGGSRKEMNDGAKLRGDINVLLLGDPSTAKSQFLKFVEKAAPVGVYTSGKGSSAAGLTASVIRDAKKEFYLEGGAMVLADGGICCIDEFDKMRENDRVAIHEAMEQQTISIAKAGICTVLNSRTSVLAAANPVFGRYDDLKSAAENIDMMTTILSRFDLIFIVRDVRDEARDTAIAKHVMGIHIRAGDRGEFAKIRKGNQDTDEQRRSTKLQNNTALQLGDPDDPDLILEPNELKQYVAYCRAKCEPRLSEETSRSLAAEYVAIRQSVKRQADAYGGRKHQAVPITVRQLEALVRISESIAKMRLNDEVQPIDAQEALRLFKVSTMAAARTRASGPEADLRFLSNDLRTAVGNAETFIKQRLPVGNEATIARLIEEAIALGHQDIAVRRSIQVMMARAELQDSDRGRKIKRLR</sequence>
<dbReference type="GO" id="GO:0003697">
    <property type="term" value="F:single-stranded DNA binding"/>
    <property type="evidence" value="ECO:0007669"/>
    <property type="project" value="TreeGrafter"/>
</dbReference>
<keyword evidence="3 12" id="KW-0235">DNA replication</keyword>
<evidence type="ECO:0000256" key="3">
    <source>
        <dbReference type="ARBA" id="ARBA00022705"/>
    </source>
</evidence>
<dbReference type="GO" id="GO:0003688">
    <property type="term" value="F:DNA replication origin binding"/>
    <property type="evidence" value="ECO:0007669"/>
    <property type="project" value="UniProtKB-UniRule"/>
</dbReference>
<comment type="catalytic activity">
    <reaction evidence="12">
        <text>ATP + H2O = ADP + phosphate + H(+)</text>
        <dbReference type="Rhea" id="RHEA:13065"/>
        <dbReference type="ChEBI" id="CHEBI:15377"/>
        <dbReference type="ChEBI" id="CHEBI:15378"/>
        <dbReference type="ChEBI" id="CHEBI:30616"/>
        <dbReference type="ChEBI" id="CHEBI:43474"/>
        <dbReference type="ChEBI" id="CHEBI:456216"/>
        <dbReference type="EC" id="3.6.4.12"/>
    </reaction>
</comment>
<comment type="subcellular location">
    <subcellularLocation>
        <location evidence="1 12">Nucleus</location>
    </subcellularLocation>
</comment>
<dbReference type="PANTHER" id="PTHR11630">
    <property type="entry name" value="DNA REPLICATION LICENSING FACTOR MCM FAMILY MEMBER"/>
    <property type="match status" value="1"/>
</dbReference>
<evidence type="ECO:0000256" key="11">
    <source>
        <dbReference type="RuleBase" id="RU004070"/>
    </source>
</evidence>
<dbReference type="SUPFAM" id="SSF52540">
    <property type="entry name" value="P-loop containing nucleoside triphosphate hydrolases"/>
    <property type="match status" value="1"/>
</dbReference>
<evidence type="ECO:0000256" key="6">
    <source>
        <dbReference type="ARBA" id="ARBA00022806"/>
    </source>
</evidence>
<dbReference type="AlphaFoldDB" id="A0A7S3JYN2"/>
<dbReference type="Gene3D" id="2.20.28.10">
    <property type="match status" value="1"/>
</dbReference>
<dbReference type="Pfam" id="PF17855">
    <property type="entry name" value="MCM_lid"/>
    <property type="match status" value="1"/>
</dbReference>
<comment type="function">
    <text evidence="12">Acts as component of the MCM2-7 complex (MCM complex) which is the replicative helicase essential for 'once per cell cycle' DNA replication initiation and elongation in eukaryotic cells. The active ATPase sites in the MCM2-7 ring are formed through the interaction surfaces of two neighboring subunits such that a critical structure of a conserved arginine finger motif is provided in trans relative to the ATP-binding site of the Walker A box of the adjacent subunit. The six ATPase active sites, however, are likely to contribute differentially to the complex helicase activity.</text>
</comment>
<organism evidence="15">
    <name type="scientific">Aureoumbra lagunensis</name>
    <dbReference type="NCBI Taxonomy" id="44058"/>
    <lineage>
        <taxon>Eukaryota</taxon>
        <taxon>Sar</taxon>
        <taxon>Stramenopiles</taxon>
        <taxon>Ochrophyta</taxon>
        <taxon>Pelagophyceae</taxon>
        <taxon>Pelagomonadales</taxon>
        <taxon>Aureoumbra</taxon>
    </lineage>
</organism>
<dbReference type="Pfam" id="PF17207">
    <property type="entry name" value="MCM_OB"/>
    <property type="match status" value="1"/>
</dbReference>
<dbReference type="Gene3D" id="3.40.50.300">
    <property type="entry name" value="P-loop containing nucleotide triphosphate hydrolases"/>
    <property type="match status" value="1"/>
</dbReference>
<evidence type="ECO:0000256" key="8">
    <source>
        <dbReference type="ARBA" id="ARBA00023125"/>
    </source>
</evidence>
<comment type="similarity">
    <text evidence="2 11">Belongs to the MCM family.</text>
</comment>
<dbReference type="GO" id="GO:0000727">
    <property type="term" value="P:double-strand break repair via break-induced replication"/>
    <property type="evidence" value="ECO:0007669"/>
    <property type="project" value="TreeGrafter"/>
</dbReference>
<keyword evidence="5 12" id="KW-0378">Hydrolase</keyword>
<evidence type="ECO:0000256" key="10">
    <source>
        <dbReference type="ARBA" id="ARBA00023306"/>
    </source>
</evidence>
<dbReference type="GO" id="GO:0006270">
    <property type="term" value="P:DNA replication initiation"/>
    <property type="evidence" value="ECO:0007669"/>
    <property type="project" value="UniProtKB-UniRule"/>
</dbReference>
<evidence type="ECO:0000256" key="1">
    <source>
        <dbReference type="ARBA" id="ARBA00004123"/>
    </source>
</evidence>
<keyword evidence="9 12" id="KW-0539">Nucleus</keyword>
<dbReference type="InterPro" id="IPR031327">
    <property type="entry name" value="MCM"/>
</dbReference>
<protein>
    <recommendedName>
        <fullName evidence="12">DNA replication licensing factor MCM5</fullName>
        <ecNumber evidence="12">3.6.4.12</ecNumber>
    </recommendedName>
</protein>
<dbReference type="SMART" id="SM00350">
    <property type="entry name" value="MCM"/>
    <property type="match status" value="1"/>
</dbReference>
<dbReference type="Pfam" id="PF21933">
    <property type="entry name" value="MCM5_C"/>
    <property type="match status" value="1"/>
</dbReference>
<dbReference type="GO" id="GO:0017116">
    <property type="term" value="F:single-stranded DNA helicase activity"/>
    <property type="evidence" value="ECO:0007669"/>
    <property type="project" value="TreeGrafter"/>
</dbReference>
<dbReference type="InterPro" id="IPR033762">
    <property type="entry name" value="MCM_OB"/>
</dbReference>
<dbReference type="InterPro" id="IPR008048">
    <property type="entry name" value="MCM5"/>
</dbReference>
<dbReference type="InterPro" id="IPR001208">
    <property type="entry name" value="MCM_dom"/>
</dbReference>
<evidence type="ECO:0000256" key="2">
    <source>
        <dbReference type="ARBA" id="ARBA00008010"/>
    </source>
</evidence>
<evidence type="ECO:0000259" key="14">
    <source>
        <dbReference type="PROSITE" id="PS50051"/>
    </source>
</evidence>
<dbReference type="PROSITE" id="PS00847">
    <property type="entry name" value="MCM_1"/>
    <property type="match status" value="1"/>
</dbReference>
<dbReference type="GO" id="GO:0043138">
    <property type="term" value="F:3'-5' DNA helicase activity"/>
    <property type="evidence" value="ECO:0007669"/>
    <property type="project" value="TreeGrafter"/>
</dbReference>
<dbReference type="InterPro" id="IPR027417">
    <property type="entry name" value="P-loop_NTPase"/>
</dbReference>
<evidence type="ECO:0000256" key="4">
    <source>
        <dbReference type="ARBA" id="ARBA00022741"/>
    </source>
</evidence>
<dbReference type="Gene3D" id="2.40.50.140">
    <property type="entry name" value="Nucleic acid-binding proteins"/>
    <property type="match status" value="1"/>
</dbReference>
<evidence type="ECO:0000256" key="13">
    <source>
        <dbReference type="SAM" id="MobiDB-lite"/>
    </source>
</evidence>
<dbReference type="InterPro" id="IPR054125">
    <property type="entry name" value="MCM5_C"/>
</dbReference>
<reference evidence="15" key="1">
    <citation type="submission" date="2021-01" db="EMBL/GenBank/DDBJ databases">
        <authorList>
            <person name="Corre E."/>
            <person name="Pelletier E."/>
            <person name="Niang G."/>
            <person name="Scheremetjew M."/>
            <person name="Finn R."/>
            <person name="Kale V."/>
            <person name="Holt S."/>
            <person name="Cochrane G."/>
            <person name="Meng A."/>
            <person name="Brown T."/>
            <person name="Cohen L."/>
        </authorList>
    </citation>
    <scope>NUCLEOTIDE SEQUENCE</scope>
    <source>
        <strain evidence="15">CCMP1510</strain>
    </source>
</reference>
<gene>
    <name evidence="15" type="ORF">ALAG00032_LOCUS9983</name>
</gene>
<dbReference type="Gene3D" id="3.30.1640.10">
    <property type="entry name" value="mini-chromosome maintenance (MCM) complex, chain A, domain 1"/>
    <property type="match status" value="1"/>
</dbReference>
<dbReference type="FunFam" id="3.40.50.300:FF:000826">
    <property type="entry name" value="Replicative DNA helicase Mcm"/>
    <property type="match status" value="1"/>
</dbReference>
<evidence type="ECO:0000256" key="5">
    <source>
        <dbReference type="ARBA" id="ARBA00022801"/>
    </source>
</evidence>
<dbReference type="Pfam" id="PF00493">
    <property type="entry name" value="MCM"/>
    <property type="match status" value="1"/>
</dbReference>
<feature type="compositionally biased region" description="Low complexity" evidence="13">
    <location>
        <begin position="1"/>
        <end position="18"/>
    </location>
</feature>
<dbReference type="PRINTS" id="PR01661">
    <property type="entry name" value="MCMPROTEIN5"/>
</dbReference>
<dbReference type="EC" id="3.6.4.12" evidence="12"/>
<dbReference type="GO" id="GO:0016787">
    <property type="term" value="F:hydrolase activity"/>
    <property type="evidence" value="ECO:0007669"/>
    <property type="project" value="UniProtKB-KW"/>
</dbReference>
<evidence type="ECO:0000313" key="15">
    <source>
        <dbReference type="EMBL" id="CAE0369220.1"/>
    </source>
</evidence>
<evidence type="ECO:0000256" key="9">
    <source>
        <dbReference type="ARBA" id="ARBA00023242"/>
    </source>
</evidence>
<dbReference type="InterPro" id="IPR012340">
    <property type="entry name" value="NA-bd_OB-fold"/>
</dbReference>
<keyword evidence="10 12" id="KW-0131">Cell cycle</keyword>
<evidence type="ECO:0000256" key="7">
    <source>
        <dbReference type="ARBA" id="ARBA00022840"/>
    </source>
</evidence>
<feature type="region of interest" description="Disordered" evidence="13">
    <location>
        <begin position="1"/>
        <end position="25"/>
    </location>
</feature>
<name>A0A7S3JYN2_9STRA</name>
<dbReference type="GO" id="GO:0042555">
    <property type="term" value="C:MCM complex"/>
    <property type="evidence" value="ECO:0007669"/>
    <property type="project" value="UniProtKB-UniRule"/>
</dbReference>
<keyword evidence="8 11" id="KW-0238">DNA-binding</keyword>
<dbReference type="EMBL" id="HBIJ01014876">
    <property type="protein sequence ID" value="CAE0369220.1"/>
    <property type="molecule type" value="Transcribed_RNA"/>
</dbReference>
<keyword evidence="4 11" id="KW-0547">Nucleotide-binding</keyword>
<accession>A0A7S3JYN2</accession>
<dbReference type="SUPFAM" id="SSF50249">
    <property type="entry name" value="Nucleic acid-binding proteins"/>
    <property type="match status" value="1"/>
</dbReference>
<keyword evidence="7 11" id="KW-0067">ATP-binding</keyword>
<dbReference type="Pfam" id="PF14551">
    <property type="entry name" value="MCM_N"/>
    <property type="match status" value="1"/>
</dbReference>
<comment type="subunit">
    <text evidence="12">Component of the MCM2-7 complex.</text>
</comment>
<dbReference type="InterPro" id="IPR027925">
    <property type="entry name" value="MCM_N"/>
</dbReference>
<dbReference type="PRINTS" id="PR01657">
    <property type="entry name" value="MCMFAMILY"/>
</dbReference>
<feature type="domain" description="MCM C-terminal AAA(+) ATPase" evidence="14">
    <location>
        <begin position="370"/>
        <end position="577"/>
    </location>
</feature>
<dbReference type="InterPro" id="IPR018525">
    <property type="entry name" value="MCM_CS"/>
</dbReference>
<proteinExistence type="inferred from homology"/>
<dbReference type="InterPro" id="IPR041562">
    <property type="entry name" value="MCM_lid"/>
</dbReference>
<dbReference type="GO" id="GO:0005634">
    <property type="term" value="C:nucleus"/>
    <property type="evidence" value="ECO:0007669"/>
    <property type="project" value="UniProtKB-SubCell"/>
</dbReference>
<evidence type="ECO:0000256" key="12">
    <source>
        <dbReference type="RuleBase" id="RU368063"/>
    </source>
</evidence>
<dbReference type="GO" id="GO:0005524">
    <property type="term" value="F:ATP binding"/>
    <property type="evidence" value="ECO:0007669"/>
    <property type="project" value="UniProtKB-UniRule"/>
</dbReference>